<dbReference type="SUPFAM" id="SSF46565">
    <property type="entry name" value="Chaperone J-domain"/>
    <property type="match status" value="1"/>
</dbReference>
<feature type="compositionally biased region" description="Low complexity" evidence="6">
    <location>
        <begin position="166"/>
        <end position="175"/>
    </location>
</feature>
<dbReference type="CDD" id="cd06257">
    <property type="entry name" value="DnaJ"/>
    <property type="match status" value="1"/>
</dbReference>
<comment type="similarity">
    <text evidence="5">Belongs to the TIM14 family.</text>
</comment>
<evidence type="ECO:0000313" key="10">
    <source>
        <dbReference type="Proteomes" id="UP001596456"/>
    </source>
</evidence>
<reference evidence="10" key="1">
    <citation type="journal article" date="2019" name="Int. J. Syst. Evol. Microbiol.">
        <title>The Global Catalogue of Microorganisms (GCM) 10K type strain sequencing project: providing services to taxonomists for standard genome sequencing and annotation.</title>
        <authorList>
            <consortium name="The Broad Institute Genomics Platform"/>
            <consortium name="The Broad Institute Genome Sequencing Center for Infectious Disease"/>
            <person name="Wu L."/>
            <person name="Ma J."/>
        </authorList>
    </citation>
    <scope>NUCLEOTIDE SEQUENCE [LARGE SCALE GENOMIC DNA]</scope>
    <source>
        <strain evidence="10">CGMCC 1.16275</strain>
    </source>
</reference>
<dbReference type="PROSITE" id="PS50076">
    <property type="entry name" value="DNAJ_2"/>
    <property type="match status" value="1"/>
</dbReference>
<protein>
    <submittedName>
        <fullName evidence="9">DnaJ domain-containing protein</fullName>
    </submittedName>
</protein>
<feature type="domain" description="J" evidence="8">
    <location>
        <begin position="200"/>
        <end position="253"/>
    </location>
</feature>
<dbReference type="Pfam" id="PF00226">
    <property type="entry name" value="DnaJ"/>
    <property type="match status" value="1"/>
</dbReference>
<feature type="compositionally biased region" description="Gly residues" evidence="6">
    <location>
        <begin position="176"/>
        <end position="194"/>
    </location>
</feature>
<dbReference type="PANTHER" id="PTHR12763">
    <property type="match status" value="1"/>
</dbReference>
<dbReference type="SMART" id="SM00271">
    <property type="entry name" value="DnaJ"/>
    <property type="match status" value="1"/>
</dbReference>
<keyword evidence="4 7" id="KW-0472">Membrane</keyword>
<comment type="subcellular location">
    <subcellularLocation>
        <location evidence="1">Membrane</location>
        <topology evidence="1">Single-pass membrane protein</topology>
    </subcellularLocation>
</comment>
<organism evidence="9 10">
    <name type="scientific">Rhodocista pekingensis</name>
    <dbReference type="NCBI Taxonomy" id="201185"/>
    <lineage>
        <taxon>Bacteria</taxon>
        <taxon>Pseudomonadati</taxon>
        <taxon>Pseudomonadota</taxon>
        <taxon>Alphaproteobacteria</taxon>
        <taxon>Rhodospirillales</taxon>
        <taxon>Azospirillaceae</taxon>
        <taxon>Rhodocista</taxon>
    </lineage>
</organism>
<keyword evidence="3 7" id="KW-1133">Transmembrane helix</keyword>
<sequence length="256" mass="26710">MAYLLLGTGLLLGLYLLVRGLATADPHRLAVALRWAAVAVGVVVVVLLLVSGRIVQVLYALPLLLPFFLRWRTLLARAKAALGPTPGQSSTIETAALRMWLDHDSGQMDGEVRAGAAAGRTLSQMSQAELSDLLEELRTLDPPSVPLLEAYLDRAHPDWRGDTDGAESAGEDAAGAGQGGAGQGGAGAARGGSGGMTRAEAWQILGLEPGADEAAVKEAHRRLMLKNHPDQGGSTYIAAKINQAKDILLGRARAGS</sequence>
<dbReference type="Proteomes" id="UP001596456">
    <property type="component" value="Unassembled WGS sequence"/>
</dbReference>
<evidence type="ECO:0000256" key="1">
    <source>
        <dbReference type="ARBA" id="ARBA00004167"/>
    </source>
</evidence>
<evidence type="ECO:0000256" key="2">
    <source>
        <dbReference type="ARBA" id="ARBA00022692"/>
    </source>
</evidence>
<dbReference type="Gene3D" id="1.10.287.110">
    <property type="entry name" value="DnaJ domain"/>
    <property type="match status" value="1"/>
</dbReference>
<evidence type="ECO:0000256" key="5">
    <source>
        <dbReference type="ARBA" id="ARBA00038105"/>
    </source>
</evidence>
<evidence type="ECO:0000256" key="3">
    <source>
        <dbReference type="ARBA" id="ARBA00022989"/>
    </source>
</evidence>
<dbReference type="EMBL" id="JBHTCM010000010">
    <property type="protein sequence ID" value="MFC7333203.1"/>
    <property type="molecule type" value="Genomic_DNA"/>
</dbReference>
<evidence type="ECO:0000313" key="9">
    <source>
        <dbReference type="EMBL" id="MFC7333203.1"/>
    </source>
</evidence>
<dbReference type="InterPro" id="IPR001623">
    <property type="entry name" value="DnaJ_domain"/>
</dbReference>
<dbReference type="PANTHER" id="PTHR12763:SF28">
    <property type="entry name" value="GEO10507P1-RELATED"/>
    <property type="match status" value="1"/>
</dbReference>
<feature type="region of interest" description="Disordered" evidence="6">
    <location>
        <begin position="156"/>
        <end position="194"/>
    </location>
</feature>
<keyword evidence="2 7" id="KW-0812">Transmembrane</keyword>
<evidence type="ECO:0000256" key="4">
    <source>
        <dbReference type="ARBA" id="ARBA00023136"/>
    </source>
</evidence>
<evidence type="ECO:0000256" key="6">
    <source>
        <dbReference type="SAM" id="MobiDB-lite"/>
    </source>
</evidence>
<comment type="caution">
    <text evidence="9">The sequence shown here is derived from an EMBL/GenBank/DDBJ whole genome shotgun (WGS) entry which is preliminary data.</text>
</comment>
<dbReference type="RefSeq" id="WP_377358130.1">
    <property type="nucleotide sequence ID" value="NZ_JBHTCM010000010.1"/>
</dbReference>
<keyword evidence="10" id="KW-1185">Reference proteome</keyword>
<accession>A0ABW2KV34</accession>
<dbReference type="InterPro" id="IPR036869">
    <property type="entry name" value="J_dom_sf"/>
</dbReference>
<evidence type="ECO:0000256" key="7">
    <source>
        <dbReference type="SAM" id="Phobius"/>
    </source>
</evidence>
<evidence type="ECO:0000259" key="8">
    <source>
        <dbReference type="PROSITE" id="PS50076"/>
    </source>
</evidence>
<name>A0ABW2KV34_9PROT</name>
<proteinExistence type="inferred from homology"/>
<gene>
    <name evidence="9" type="ORF">ACFQPS_08525</name>
</gene>
<feature type="transmembrane region" description="Helical" evidence="7">
    <location>
        <begin position="36"/>
        <end position="69"/>
    </location>
</feature>